<dbReference type="Gene3D" id="3.40.50.300">
    <property type="entry name" value="P-loop containing nucleotide triphosphate hydrolases"/>
    <property type="match status" value="1"/>
</dbReference>
<dbReference type="GO" id="GO:0005524">
    <property type="term" value="F:ATP binding"/>
    <property type="evidence" value="ECO:0007669"/>
    <property type="project" value="UniProtKB-KW"/>
</dbReference>
<dbReference type="SUPFAM" id="SSF52540">
    <property type="entry name" value="P-loop containing nucleoside triphosphate hydrolases"/>
    <property type="match status" value="1"/>
</dbReference>
<dbReference type="PROSITE" id="PS50893">
    <property type="entry name" value="ABC_TRANSPORTER_2"/>
    <property type="match status" value="1"/>
</dbReference>
<evidence type="ECO:0000256" key="9">
    <source>
        <dbReference type="SAM" id="Phobius"/>
    </source>
</evidence>
<dbReference type="PANTHER" id="PTHR24221">
    <property type="entry name" value="ATP-BINDING CASSETTE SUB-FAMILY B"/>
    <property type="match status" value="1"/>
</dbReference>
<evidence type="ECO:0000256" key="4">
    <source>
        <dbReference type="ARBA" id="ARBA00022692"/>
    </source>
</evidence>
<dbReference type="GO" id="GO:0005886">
    <property type="term" value="C:plasma membrane"/>
    <property type="evidence" value="ECO:0007669"/>
    <property type="project" value="UniProtKB-SubCell"/>
</dbReference>
<evidence type="ECO:0000313" key="12">
    <source>
        <dbReference type="EMBL" id="BBK22214.1"/>
    </source>
</evidence>
<evidence type="ECO:0000256" key="6">
    <source>
        <dbReference type="ARBA" id="ARBA00022840"/>
    </source>
</evidence>
<dbReference type="InterPro" id="IPR027417">
    <property type="entry name" value="P-loop_NTPase"/>
</dbReference>
<dbReference type="InterPro" id="IPR017871">
    <property type="entry name" value="ABC_transporter-like_CS"/>
</dbReference>
<dbReference type="InterPro" id="IPR011527">
    <property type="entry name" value="ABC1_TM_dom"/>
</dbReference>
<dbReference type="Pfam" id="PF00005">
    <property type="entry name" value="ABC_tran"/>
    <property type="match status" value="1"/>
</dbReference>
<dbReference type="Pfam" id="PF00664">
    <property type="entry name" value="ABC_membrane"/>
    <property type="match status" value="1"/>
</dbReference>
<feature type="domain" description="ABC transmembrane type-1" evidence="11">
    <location>
        <begin position="38"/>
        <end position="301"/>
    </location>
</feature>
<evidence type="ECO:0000259" key="10">
    <source>
        <dbReference type="PROSITE" id="PS50893"/>
    </source>
</evidence>
<evidence type="ECO:0000256" key="8">
    <source>
        <dbReference type="ARBA" id="ARBA00023136"/>
    </source>
</evidence>
<dbReference type="Gene3D" id="1.20.1560.10">
    <property type="entry name" value="ABC transporter type 1, transmembrane domain"/>
    <property type="match status" value="1"/>
</dbReference>
<proteinExistence type="predicted"/>
<keyword evidence="6 12" id="KW-0067">ATP-binding</keyword>
<keyword evidence="4 9" id="KW-0812">Transmembrane</keyword>
<keyword evidence="3" id="KW-1003">Cell membrane</keyword>
<feature type="transmembrane region" description="Helical" evidence="9">
    <location>
        <begin position="21"/>
        <end position="43"/>
    </location>
</feature>
<feature type="transmembrane region" description="Helical" evidence="9">
    <location>
        <begin position="248"/>
        <end position="266"/>
    </location>
</feature>
<evidence type="ECO:0000256" key="2">
    <source>
        <dbReference type="ARBA" id="ARBA00022448"/>
    </source>
</evidence>
<protein>
    <submittedName>
        <fullName evidence="12">Putative ABC transporter ATP-binding protein</fullName>
    </submittedName>
</protein>
<evidence type="ECO:0000313" key="13">
    <source>
        <dbReference type="Proteomes" id="UP000464754"/>
    </source>
</evidence>
<dbReference type="EMBL" id="AP019695">
    <property type="protein sequence ID" value="BBK22214.1"/>
    <property type="molecule type" value="Genomic_DNA"/>
</dbReference>
<dbReference type="InterPro" id="IPR003439">
    <property type="entry name" value="ABC_transporter-like_ATP-bd"/>
</dbReference>
<dbReference type="GO" id="GO:0140359">
    <property type="term" value="F:ABC-type transporter activity"/>
    <property type="evidence" value="ECO:0007669"/>
    <property type="project" value="InterPro"/>
</dbReference>
<gene>
    <name evidence="12" type="ORF">Aargi30884_11170</name>
</gene>
<dbReference type="Proteomes" id="UP000464754">
    <property type="component" value="Chromosome"/>
</dbReference>
<dbReference type="SMART" id="SM00382">
    <property type="entry name" value="AAA"/>
    <property type="match status" value="1"/>
</dbReference>
<comment type="subcellular location">
    <subcellularLocation>
        <location evidence="1">Cell membrane</location>
        <topology evidence="1">Multi-pass membrane protein</topology>
    </subcellularLocation>
</comment>
<dbReference type="PROSITE" id="PS50929">
    <property type="entry name" value="ABC_TM1F"/>
    <property type="match status" value="1"/>
</dbReference>
<dbReference type="RefSeq" id="WP_118277682.1">
    <property type="nucleotide sequence ID" value="NZ_AP019695.1"/>
</dbReference>
<keyword evidence="7 9" id="KW-1133">Transmembrane helix</keyword>
<keyword evidence="13" id="KW-1185">Reference proteome</keyword>
<organism evidence="12 13">
    <name type="scientific">Amedibacterium intestinale</name>
    <dbReference type="NCBI Taxonomy" id="2583452"/>
    <lineage>
        <taxon>Bacteria</taxon>
        <taxon>Bacillati</taxon>
        <taxon>Bacillota</taxon>
        <taxon>Erysipelotrichia</taxon>
        <taxon>Erysipelotrichales</taxon>
        <taxon>Erysipelotrichaceae</taxon>
        <taxon>Amedibacterium</taxon>
    </lineage>
</organism>
<dbReference type="GO" id="GO:0016887">
    <property type="term" value="F:ATP hydrolysis activity"/>
    <property type="evidence" value="ECO:0007669"/>
    <property type="project" value="InterPro"/>
</dbReference>
<accession>A0A6N4TIA3</accession>
<dbReference type="InterPro" id="IPR003593">
    <property type="entry name" value="AAA+_ATPase"/>
</dbReference>
<dbReference type="AlphaFoldDB" id="A0A6N4TIA3"/>
<feature type="transmembrane region" description="Helical" evidence="9">
    <location>
        <begin position="272"/>
        <end position="292"/>
    </location>
</feature>
<dbReference type="SUPFAM" id="SSF90123">
    <property type="entry name" value="ABC transporter transmembrane region"/>
    <property type="match status" value="1"/>
</dbReference>
<evidence type="ECO:0000256" key="3">
    <source>
        <dbReference type="ARBA" id="ARBA00022475"/>
    </source>
</evidence>
<dbReference type="CDD" id="cd18781">
    <property type="entry name" value="ABC_6TM_AarD_CydDC_like"/>
    <property type="match status" value="1"/>
</dbReference>
<feature type="transmembrane region" description="Helical" evidence="9">
    <location>
        <begin position="137"/>
        <end position="154"/>
    </location>
</feature>
<dbReference type="PROSITE" id="PS00211">
    <property type="entry name" value="ABC_TRANSPORTER_1"/>
    <property type="match status" value="1"/>
</dbReference>
<dbReference type="InterPro" id="IPR036640">
    <property type="entry name" value="ABC1_TM_sf"/>
</dbReference>
<dbReference type="GO" id="GO:0034040">
    <property type="term" value="F:ATPase-coupled lipid transmembrane transporter activity"/>
    <property type="evidence" value="ECO:0007669"/>
    <property type="project" value="TreeGrafter"/>
</dbReference>
<evidence type="ECO:0000259" key="11">
    <source>
        <dbReference type="PROSITE" id="PS50929"/>
    </source>
</evidence>
<dbReference type="FunFam" id="3.40.50.300:FF:000854">
    <property type="entry name" value="Multidrug ABC transporter ATP-binding protein"/>
    <property type="match status" value="1"/>
</dbReference>
<dbReference type="PANTHER" id="PTHR24221:SF654">
    <property type="entry name" value="ATP-BINDING CASSETTE SUB-FAMILY B MEMBER 6"/>
    <property type="match status" value="1"/>
</dbReference>
<feature type="transmembrane region" description="Helical" evidence="9">
    <location>
        <begin position="160"/>
        <end position="180"/>
    </location>
</feature>
<keyword evidence="8 9" id="KW-0472">Membrane</keyword>
<evidence type="ECO:0000256" key="1">
    <source>
        <dbReference type="ARBA" id="ARBA00004651"/>
    </source>
</evidence>
<reference evidence="13" key="1">
    <citation type="submission" date="2019-05" db="EMBL/GenBank/DDBJ databases">
        <title>Complete genome sequencing of Absiella argi strain JCM 30884.</title>
        <authorList>
            <person name="Sakamoto M."/>
            <person name="Murakami T."/>
            <person name="Mori H."/>
        </authorList>
    </citation>
    <scope>NUCLEOTIDE SEQUENCE [LARGE SCALE GENOMIC DNA]</scope>
    <source>
        <strain evidence="13">JCM 30884</strain>
    </source>
</reference>
<evidence type="ECO:0000256" key="7">
    <source>
        <dbReference type="ARBA" id="ARBA00022989"/>
    </source>
</evidence>
<feature type="transmembrane region" description="Helical" evidence="9">
    <location>
        <begin position="49"/>
        <end position="72"/>
    </location>
</feature>
<dbReference type="InterPro" id="IPR039421">
    <property type="entry name" value="Type_1_exporter"/>
</dbReference>
<dbReference type="KEGG" id="aarg:Aargi30884_11170"/>
<evidence type="ECO:0000256" key="5">
    <source>
        <dbReference type="ARBA" id="ARBA00022741"/>
    </source>
</evidence>
<keyword evidence="2" id="KW-0813">Transport</keyword>
<keyword evidence="5" id="KW-0547">Nucleotide-binding</keyword>
<feature type="domain" description="ABC transporter" evidence="10">
    <location>
        <begin position="332"/>
        <end position="565"/>
    </location>
</feature>
<sequence>MIDKRLIKEMPQAKQFVFKQVFMQWIGMLCNVGLVFSLSAVLVESLKKTISVTNIVVFVVIVSVLIILRIFVTRKASMYSHEASCDVKLHLRTRIYEKLLELKNDYTNYAATSELVQLSVEGVDQLETYFSRYLPQFFYSMLAPVTLFVLLVWMDVYSSLVLLLCVPLIPLSIIAIQKIAKKLLGKYWGSYAALSDSFLENLQGLTTLKIYQADGYKHEEMNKEAEHFRRITMKVLTMQLNSVSVMDIVAYGGAAIGSIVAIQGYMAGRVSLFSLLCIVLLSSEFFIPLRMLGSFFHIAMNGIAASAKIFKLLDVEVKHTKTKQLQDKHISVCLENVSFGYDNDRKVIKEVSLGVKEKEFVAIVGESGSGKSTIAKLLTGLASGYKGNLMVCDIERSEIDDASFYEHVMYVTHKSTLFKGSVRENLMAAKDGLCEEQLLEALKKVKLYDFLMEQDGLDTMLVENGNNLSGGQKQRLAIARALLADKDMYIFDEATSNIDLESEEAILQVIQEMTKTKTILMITHRLSTIATADRIYVLKDGSCIENGTHEELMMQHGMYASMYTKQQELEQFYGGSEDEERA</sequence>
<name>A0A6N4TIA3_9FIRM</name>